<dbReference type="InterPro" id="IPR015856">
    <property type="entry name" value="ABC_transpr_CbiO/EcfA_su"/>
</dbReference>
<dbReference type="GO" id="GO:0016887">
    <property type="term" value="F:ATP hydrolysis activity"/>
    <property type="evidence" value="ECO:0007669"/>
    <property type="project" value="InterPro"/>
</dbReference>
<dbReference type="InterPro" id="IPR025662">
    <property type="entry name" value="Sigma_54_int_dom_ATP-bd_1"/>
</dbReference>
<evidence type="ECO:0000313" key="13">
    <source>
        <dbReference type="Proteomes" id="UP000004754"/>
    </source>
</evidence>
<dbReference type="RefSeq" id="WP_006597422.1">
    <property type="nucleotide sequence ID" value="NZ_GL622359.1"/>
</dbReference>
<dbReference type="GO" id="GO:0005524">
    <property type="term" value="F:ATP binding"/>
    <property type="evidence" value="ECO:0007669"/>
    <property type="project" value="UniProtKB-KW"/>
</dbReference>
<dbReference type="PROSITE" id="PS50893">
    <property type="entry name" value="ABC_TRANSPORTER_2"/>
    <property type="match status" value="2"/>
</dbReference>
<dbReference type="InterPro" id="IPR050095">
    <property type="entry name" value="ECF_ABC_transporter_ATP-bd"/>
</dbReference>
<evidence type="ECO:0000256" key="8">
    <source>
        <dbReference type="ARBA" id="ARBA00022967"/>
    </source>
</evidence>
<sequence length="473" mass="51746">MAIMAADTYGFTYSEQRTPALQDVTFAAAPGEVILIAGDSGSGKSTLLKSLNGLIPEIVEGRLTGQRFLNDQDMTNLSIDAVSRMVGTVFQNPRSQFFTLDATSEMVFAMENYGFSRQTMRARLTSLQETLPIAGLMNREIYGLSSGERQLLALATAMVLNPDVLLFDEPSANLDYRNAMALGPLIRKLKTMGKTVFVADHRYFYLGGVIDRVFALADRRLTVFESEAAFRRSSWNTRGFNLFALDTPCRGGAPRGDPVAEVCELRKWSVLRGVSLRFYAGEIAAVVGVNGVGKSTLAKLLTGSLRPDGGTVRTDDLPFYVMQDADYQLFGTSVAGELEIGRSRLSAAQKKAALQPLGLWSYRNTHPFNLSGGEKQRLQIAAASLSEATLIIFDEPTSGLDARAMSRVAAAISDLADRKAVLVISHDYAFIRMVADRVIHLKDGRVARDFPLTPAAFGDLNQIFKEMETCNET</sequence>
<dbReference type="PANTHER" id="PTHR43553:SF23">
    <property type="entry name" value="ABC TRANSPORTER ATP-BINDING COMPONENT"/>
    <property type="match status" value="1"/>
</dbReference>
<evidence type="ECO:0000256" key="9">
    <source>
        <dbReference type="ARBA" id="ARBA00023136"/>
    </source>
</evidence>
<comment type="function">
    <text evidence="10">Probably part of an ABC transporter complex. Responsible for energy coupling to the transport system.</text>
</comment>
<dbReference type="Proteomes" id="UP000004754">
    <property type="component" value="Unassembled WGS sequence"/>
</dbReference>
<dbReference type="Gene3D" id="3.40.50.300">
    <property type="entry name" value="P-loop containing nucleotide triphosphate hydrolases"/>
    <property type="match status" value="2"/>
</dbReference>
<dbReference type="InterPro" id="IPR027417">
    <property type="entry name" value="P-loop_NTPase"/>
</dbReference>
<dbReference type="OrthoDB" id="501320at2"/>
<dbReference type="STRING" id="887929.HMP0721_0004"/>
<dbReference type="InterPro" id="IPR003439">
    <property type="entry name" value="ABC_transporter-like_ATP-bd"/>
</dbReference>
<evidence type="ECO:0000256" key="6">
    <source>
        <dbReference type="ARBA" id="ARBA00022741"/>
    </source>
</evidence>
<evidence type="ECO:0000256" key="2">
    <source>
        <dbReference type="ARBA" id="ARBA00005417"/>
    </source>
</evidence>
<dbReference type="PROSITE" id="PS00211">
    <property type="entry name" value="ABC_TRANSPORTER_1"/>
    <property type="match status" value="2"/>
</dbReference>
<keyword evidence="6" id="KW-0547">Nucleotide-binding</keyword>
<dbReference type="HOGENOM" id="CLU_000604_86_7_9"/>
<dbReference type="GO" id="GO:0042626">
    <property type="term" value="F:ATPase-coupled transmembrane transporter activity"/>
    <property type="evidence" value="ECO:0007669"/>
    <property type="project" value="TreeGrafter"/>
</dbReference>
<dbReference type="PANTHER" id="PTHR43553">
    <property type="entry name" value="HEAVY METAL TRANSPORTER"/>
    <property type="match status" value="1"/>
</dbReference>
<protein>
    <submittedName>
        <fullName evidence="12">ABC transporter, ATP-binding protein</fullName>
    </submittedName>
</protein>
<dbReference type="PROSITE" id="PS00675">
    <property type="entry name" value="SIGMA54_INTERACT_1"/>
    <property type="match status" value="1"/>
</dbReference>
<comment type="similarity">
    <text evidence="2">Belongs to the ABC transporter superfamily.</text>
</comment>
<evidence type="ECO:0000256" key="7">
    <source>
        <dbReference type="ARBA" id="ARBA00022840"/>
    </source>
</evidence>
<dbReference type="CDD" id="cd03225">
    <property type="entry name" value="ABC_cobalt_CbiO_domain1"/>
    <property type="match status" value="1"/>
</dbReference>
<keyword evidence="5" id="KW-0677">Repeat</keyword>
<keyword evidence="9" id="KW-0472">Membrane</keyword>
<dbReference type="InterPro" id="IPR017871">
    <property type="entry name" value="ABC_transporter-like_CS"/>
</dbReference>
<reference evidence="12 13" key="1">
    <citation type="submission" date="2010-12" db="EMBL/GenBank/DDBJ databases">
        <authorList>
            <person name="Muzny D."/>
            <person name="Qin X."/>
            <person name="Deng J."/>
            <person name="Jiang H."/>
            <person name="Liu Y."/>
            <person name="Qu J."/>
            <person name="Song X.-Z."/>
            <person name="Zhang L."/>
            <person name="Thornton R."/>
            <person name="Coyle M."/>
            <person name="Francisco L."/>
            <person name="Jackson L."/>
            <person name="Javaid M."/>
            <person name="Korchina V."/>
            <person name="Kovar C."/>
            <person name="Mata R."/>
            <person name="Mathew T."/>
            <person name="Ngo R."/>
            <person name="Nguyen L."/>
            <person name="Nguyen N."/>
            <person name="Okwuonu G."/>
            <person name="Ongeri F."/>
            <person name="Pham C."/>
            <person name="Simmons D."/>
            <person name="Wilczek-Boney K."/>
            <person name="Hale W."/>
            <person name="Jakkamsetti A."/>
            <person name="Pham P."/>
            <person name="Ruth R."/>
            <person name="San Lucas F."/>
            <person name="Warren J."/>
            <person name="Zhang J."/>
            <person name="Zhao Z."/>
            <person name="Zhou C."/>
            <person name="Zhu D."/>
            <person name="Lee S."/>
            <person name="Bess C."/>
            <person name="Blankenburg K."/>
            <person name="Forbes L."/>
            <person name="Fu Q."/>
            <person name="Gubbala S."/>
            <person name="Hirani K."/>
            <person name="Jayaseelan J.C."/>
            <person name="Lara F."/>
            <person name="Munidasa M."/>
            <person name="Palculict T."/>
            <person name="Patil S."/>
            <person name="Pu L.-L."/>
            <person name="Saada N."/>
            <person name="Tang L."/>
            <person name="Weissenberger G."/>
            <person name="Zhu Y."/>
            <person name="Hemphill L."/>
            <person name="Shang Y."/>
            <person name="Youmans B."/>
            <person name="Ayvaz T."/>
            <person name="Ross M."/>
            <person name="Santibanez J."/>
            <person name="Aqrawi P."/>
            <person name="Gross S."/>
            <person name="Joshi V."/>
            <person name="Fowler G."/>
            <person name="Nazareth L."/>
            <person name="Reid J."/>
            <person name="Worley K."/>
            <person name="Petrosino J."/>
            <person name="Highlander S."/>
            <person name="Gibbs R."/>
        </authorList>
    </citation>
    <scope>NUCLEOTIDE SEQUENCE [LARGE SCALE GENOMIC DNA]</scope>
    <source>
        <strain evidence="12 13">ATCC 23263</strain>
    </source>
</reference>
<evidence type="ECO:0000256" key="4">
    <source>
        <dbReference type="ARBA" id="ARBA00022475"/>
    </source>
</evidence>
<dbReference type="eggNOG" id="COG1129">
    <property type="taxonomic scope" value="Bacteria"/>
</dbReference>
<evidence type="ECO:0000256" key="1">
    <source>
        <dbReference type="ARBA" id="ARBA00004202"/>
    </source>
</evidence>
<organism evidence="12 13">
    <name type="scientific">Pseudoramibacter alactolyticus ATCC 23263</name>
    <dbReference type="NCBI Taxonomy" id="887929"/>
    <lineage>
        <taxon>Bacteria</taxon>
        <taxon>Bacillati</taxon>
        <taxon>Bacillota</taxon>
        <taxon>Clostridia</taxon>
        <taxon>Eubacteriales</taxon>
        <taxon>Eubacteriaceae</taxon>
        <taxon>Pseudoramibacter</taxon>
    </lineage>
</organism>
<dbReference type="SMART" id="SM00382">
    <property type="entry name" value="AAA"/>
    <property type="match status" value="2"/>
</dbReference>
<proteinExistence type="inferred from homology"/>
<keyword evidence="4" id="KW-1003">Cell membrane</keyword>
<dbReference type="GO" id="GO:0043190">
    <property type="term" value="C:ATP-binding cassette (ABC) transporter complex"/>
    <property type="evidence" value="ECO:0007669"/>
    <property type="project" value="TreeGrafter"/>
</dbReference>
<gene>
    <name evidence="12" type="ORF">HMP0721_0004</name>
</gene>
<evidence type="ECO:0000256" key="3">
    <source>
        <dbReference type="ARBA" id="ARBA00022448"/>
    </source>
</evidence>
<keyword evidence="7 12" id="KW-0067">ATP-binding</keyword>
<dbReference type="InterPro" id="IPR003593">
    <property type="entry name" value="AAA+_ATPase"/>
</dbReference>
<feature type="domain" description="ABC transporter" evidence="11">
    <location>
        <begin position="3"/>
        <end position="243"/>
    </location>
</feature>
<comment type="subcellular location">
    <subcellularLocation>
        <location evidence="1">Cell membrane</location>
        <topology evidence="1">Peripheral membrane protein</topology>
    </subcellularLocation>
</comment>
<keyword evidence="8" id="KW-1278">Translocase</keyword>
<dbReference type="AlphaFoldDB" id="E6MDC2"/>
<evidence type="ECO:0000259" key="11">
    <source>
        <dbReference type="PROSITE" id="PS50893"/>
    </source>
</evidence>
<evidence type="ECO:0000313" key="12">
    <source>
        <dbReference type="EMBL" id="EFV02898.1"/>
    </source>
</evidence>
<dbReference type="Pfam" id="PF00005">
    <property type="entry name" value="ABC_tran"/>
    <property type="match status" value="2"/>
</dbReference>
<keyword evidence="3" id="KW-0813">Transport</keyword>
<keyword evidence="13" id="KW-1185">Reference proteome</keyword>
<evidence type="ECO:0000256" key="10">
    <source>
        <dbReference type="ARBA" id="ARBA00025157"/>
    </source>
</evidence>
<name>E6MDC2_9FIRM</name>
<dbReference type="EMBL" id="AEQN01000001">
    <property type="protein sequence ID" value="EFV02898.1"/>
    <property type="molecule type" value="Genomic_DNA"/>
</dbReference>
<dbReference type="SUPFAM" id="SSF52540">
    <property type="entry name" value="P-loop containing nucleoside triphosphate hydrolases"/>
    <property type="match status" value="2"/>
</dbReference>
<comment type="caution">
    <text evidence="12">The sequence shown here is derived from an EMBL/GenBank/DDBJ whole genome shotgun (WGS) entry which is preliminary data.</text>
</comment>
<evidence type="ECO:0000256" key="5">
    <source>
        <dbReference type="ARBA" id="ARBA00022737"/>
    </source>
</evidence>
<feature type="domain" description="ABC transporter" evidence="11">
    <location>
        <begin position="254"/>
        <end position="468"/>
    </location>
</feature>
<accession>E6MDC2</accession>